<gene>
    <name evidence="8" type="primary">LOC115810023</name>
</gene>
<feature type="short sequence motif" description="Histidine triad motif" evidence="4 5">
    <location>
        <begin position="117"/>
        <end position="121"/>
    </location>
</feature>
<accession>A0A6J2V652</accession>
<evidence type="ECO:0000259" key="6">
    <source>
        <dbReference type="PROSITE" id="PS51084"/>
    </source>
</evidence>
<sequence>MATSESTQLGNQGDDSLRADDTKCVFCVIANCKTENEILCRDGELACFRDAKPGARHHYLVVPRAHVGNCKSLNREHVPLVERMVKMGRSVLQQKNVMELGDVRMGFHMPPFSSVPHLHLHVLAPASEMSDRSLRFYGPQSYWFITVENLLKQLKSQNEVK</sequence>
<name>A0A6J2V652_CHACN</name>
<dbReference type="InterPro" id="IPR001310">
    <property type="entry name" value="Histidine_triad_HIT"/>
</dbReference>
<dbReference type="Proteomes" id="UP000504632">
    <property type="component" value="Chromosome 4"/>
</dbReference>
<dbReference type="Gene3D" id="3.30.428.10">
    <property type="entry name" value="HIT-like"/>
    <property type="match status" value="1"/>
</dbReference>
<feature type="domain" description="HIT" evidence="6">
    <location>
        <begin position="25"/>
        <end position="134"/>
    </location>
</feature>
<dbReference type="PANTHER" id="PTHR12486:SF6">
    <property type="entry name" value="ADENOSINE 5'-MONOPHOSPHORAMIDASE HINT3"/>
    <property type="match status" value="1"/>
</dbReference>
<comment type="similarity">
    <text evidence="2">Belongs to the HINT family.</text>
</comment>
<dbReference type="PRINTS" id="PR00332">
    <property type="entry name" value="HISTRIAD"/>
</dbReference>
<keyword evidence="7" id="KW-1185">Reference proteome</keyword>
<evidence type="ECO:0000313" key="7">
    <source>
        <dbReference type="Proteomes" id="UP000504632"/>
    </source>
</evidence>
<dbReference type="InterPro" id="IPR036265">
    <property type="entry name" value="HIT-like_sf"/>
</dbReference>
<dbReference type="GO" id="GO:0003824">
    <property type="term" value="F:catalytic activity"/>
    <property type="evidence" value="ECO:0007669"/>
    <property type="project" value="InterPro"/>
</dbReference>
<dbReference type="PROSITE" id="PS51084">
    <property type="entry name" value="HIT_2"/>
    <property type="match status" value="1"/>
</dbReference>
<evidence type="ECO:0000256" key="3">
    <source>
        <dbReference type="PIRSR" id="PIRSR601310-1"/>
    </source>
</evidence>
<evidence type="ECO:0000256" key="2">
    <source>
        <dbReference type="ARBA" id="ARBA00025764"/>
    </source>
</evidence>
<organism evidence="7 8">
    <name type="scientific">Chanos chanos</name>
    <name type="common">Milkfish</name>
    <name type="synonym">Mugil chanos</name>
    <dbReference type="NCBI Taxonomy" id="29144"/>
    <lineage>
        <taxon>Eukaryota</taxon>
        <taxon>Metazoa</taxon>
        <taxon>Chordata</taxon>
        <taxon>Craniata</taxon>
        <taxon>Vertebrata</taxon>
        <taxon>Euteleostomi</taxon>
        <taxon>Actinopterygii</taxon>
        <taxon>Neopterygii</taxon>
        <taxon>Teleostei</taxon>
        <taxon>Ostariophysi</taxon>
        <taxon>Gonorynchiformes</taxon>
        <taxon>Chanidae</taxon>
        <taxon>Chanos</taxon>
    </lineage>
</organism>
<dbReference type="RefSeq" id="XP_030627784.1">
    <property type="nucleotide sequence ID" value="XM_030771924.1"/>
</dbReference>
<dbReference type="Pfam" id="PF11969">
    <property type="entry name" value="DcpS_C"/>
    <property type="match status" value="1"/>
</dbReference>
<dbReference type="AlphaFoldDB" id="A0A6J2V652"/>
<protein>
    <submittedName>
        <fullName evidence="8">Histidine triad nucleotide-binding protein 3-like</fullName>
    </submittedName>
</protein>
<evidence type="ECO:0000256" key="4">
    <source>
        <dbReference type="PIRSR" id="PIRSR601310-3"/>
    </source>
</evidence>
<feature type="active site" description="Tele-AMP-histidine intermediate" evidence="3">
    <location>
        <position position="119"/>
    </location>
</feature>
<reference evidence="8" key="1">
    <citation type="submission" date="2025-08" db="UniProtKB">
        <authorList>
            <consortium name="RefSeq"/>
        </authorList>
    </citation>
    <scope>IDENTIFICATION</scope>
</reference>
<dbReference type="SUPFAM" id="SSF54197">
    <property type="entry name" value="HIT-like"/>
    <property type="match status" value="1"/>
</dbReference>
<dbReference type="OrthoDB" id="1915375at2759"/>
<evidence type="ECO:0000313" key="8">
    <source>
        <dbReference type="RefSeq" id="XP_030627784.1"/>
    </source>
</evidence>
<comment type="catalytic activity">
    <reaction evidence="1">
        <text>adenosine 5'-phosphoramidate + H2O = NH4(+) + AMP</text>
        <dbReference type="Rhea" id="RHEA:67916"/>
        <dbReference type="ChEBI" id="CHEBI:15377"/>
        <dbReference type="ChEBI" id="CHEBI:28938"/>
        <dbReference type="ChEBI" id="CHEBI:57890"/>
        <dbReference type="ChEBI" id="CHEBI:456215"/>
    </reaction>
</comment>
<dbReference type="InParanoid" id="A0A6J2V652"/>
<proteinExistence type="inferred from homology"/>
<dbReference type="GeneID" id="115810023"/>
<dbReference type="InterPro" id="IPR011146">
    <property type="entry name" value="HIT-like"/>
</dbReference>
<dbReference type="PANTHER" id="PTHR12486">
    <property type="entry name" value="APRATAXIN-RELATED"/>
    <property type="match status" value="1"/>
</dbReference>
<evidence type="ECO:0000256" key="5">
    <source>
        <dbReference type="PROSITE-ProRule" id="PRU00464"/>
    </source>
</evidence>
<evidence type="ECO:0000256" key="1">
    <source>
        <dbReference type="ARBA" id="ARBA00024472"/>
    </source>
</evidence>